<keyword evidence="4 5" id="KW-0012">Acyltransferase</keyword>
<reference evidence="5 6" key="1">
    <citation type="submission" date="2019-02" db="EMBL/GenBank/DDBJ databases">
        <title>Deep-cultivation of Planctomycetes and their phenomic and genomic characterization uncovers novel biology.</title>
        <authorList>
            <person name="Wiegand S."/>
            <person name="Jogler M."/>
            <person name="Boedeker C."/>
            <person name="Pinto D."/>
            <person name="Vollmers J."/>
            <person name="Rivas-Marin E."/>
            <person name="Kohn T."/>
            <person name="Peeters S.H."/>
            <person name="Heuer A."/>
            <person name="Rast P."/>
            <person name="Oberbeckmann S."/>
            <person name="Bunk B."/>
            <person name="Jeske O."/>
            <person name="Meyerdierks A."/>
            <person name="Storesund J.E."/>
            <person name="Kallscheuer N."/>
            <person name="Luecker S."/>
            <person name="Lage O.M."/>
            <person name="Pohl T."/>
            <person name="Merkel B.J."/>
            <person name="Hornburger P."/>
            <person name="Mueller R.-W."/>
            <person name="Bruemmer F."/>
            <person name="Labrenz M."/>
            <person name="Spormann A.M."/>
            <person name="Op den Camp H."/>
            <person name="Overmann J."/>
            <person name="Amann R."/>
            <person name="Jetten M.S.M."/>
            <person name="Mascher T."/>
            <person name="Medema M.H."/>
            <person name="Devos D.P."/>
            <person name="Kaster A.-K."/>
            <person name="Ovreas L."/>
            <person name="Rohde M."/>
            <person name="Galperin M.Y."/>
            <person name="Jogler C."/>
        </authorList>
    </citation>
    <scope>NUCLEOTIDE SEQUENCE [LARGE SCALE GENOMIC DNA]</scope>
    <source>
        <strain evidence="5 6">Pan216</strain>
    </source>
</reference>
<dbReference type="Gene3D" id="2.160.10.10">
    <property type="entry name" value="Hexapeptide repeat proteins"/>
    <property type="match status" value="1"/>
</dbReference>
<keyword evidence="2 5" id="KW-0808">Transferase</keyword>
<evidence type="ECO:0000256" key="1">
    <source>
        <dbReference type="ARBA" id="ARBA00007274"/>
    </source>
</evidence>
<dbReference type="InterPro" id="IPR011004">
    <property type="entry name" value="Trimer_LpxA-like_sf"/>
</dbReference>
<accession>A0A518AWX3</accession>
<dbReference type="PANTHER" id="PTHR43300">
    <property type="entry name" value="ACETYLTRANSFERASE"/>
    <property type="match status" value="1"/>
</dbReference>
<dbReference type="InterPro" id="IPR001451">
    <property type="entry name" value="Hexapep"/>
</dbReference>
<dbReference type="EC" id="2.3.1.197" evidence="5"/>
<name>A0A518AWX3_9BACT</name>
<dbReference type="PANTHER" id="PTHR43300:SF4">
    <property type="entry name" value="ACYL-[ACYL-CARRIER-PROTEIN]--UDP-N-ACETYLGLUCOSAMINE O-ACYLTRANSFERASE"/>
    <property type="match status" value="1"/>
</dbReference>
<dbReference type="InterPro" id="IPR018357">
    <property type="entry name" value="Hexapep_transf_CS"/>
</dbReference>
<gene>
    <name evidence="5" type="primary">fdtC</name>
    <name evidence="5" type="ORF">Pan216_00510</name>
</gene>
<dbReference type="OrthoDB" id="285017at2"/>
<evidence type="ECO:0000256" key="4">
    <source>
        <dbReference type="ARBA" id="ARBA00023315"/>
    </source>
</evidence>
<dbReference type="Proteomes" id="UP000317093">
    <property type="component" value="Chromosome"/>
</dbReference>
<dbReference type="CDD" id="cd03358">
    <property type="entry name" value="LbH_WxcM_N_like"/>
    <property type="match status" value="1"/>
</dbReference>
<sequence>MTTLSNPDWLDPRLSSDDHFLHPHALVDKGATIGRGSRVWAFAHIAAGATIGTDANICDHTFIESGVTVRDRVTIKSGVFLWEGTYLEDDVFVGPNVSFTNDPRPRSRHRPDQYDGIRVQRGASIGAGAVLLPGITIGEGAMVGAGAVVTRNVPAFALVHGNPARIKGYVCRCGQSLNVGSEPGDRCSQCEPAPHFERFAA</sequence>
<keyword evidence="3" id="KW-0677">Repeat</keyword>
<proteinExistence type="inferred from homology"/>
<evidence type="ECO:0000256" key="2">
    <source>
        <dbReference type="ARBA" id="ARBA00022679"/>
    </source>
</evidence>
<dbReference type="InterPro" id="IPR050179">
    <property type="entry name" value="Trans_hexapeptide_repeat"/>
</dbReference>
<dbReference type="RefSeq" id="WP_145253255.1">
    <property type="nucleotide sequence ID" value="NZ_CP036279.1"/>
</dbReference>
<organism evidence="5 6">
    <name type="scientific">Kolteria novifilia</name>
    <dbReference type="NCBI Taxonomy" id="2527975"/>
    <lineage>
        <taxon>Bacteria</taxon>
        <taxon>Pseudomonadati</taxon>
        <taxon>Planctomycetota</taxon>
        <taxon>Planctomycetia</taxon>
        <taxon>Kolteriales</taxon>
        <taxon>Kolteriaceae</taxon>
        <taxon>Kolteria</taxon>
    </lineage>
</organism>
<keyword evidence="6" id="KW-1185">Reference proteome</keyword>
<dbReference type="Pfam" id="PF00132">
    <property type="entry name" value="Hexapep"/>
    <property type="match status" value="2"/>
</dbReference>
<evidence type="ECO:0000313" key="5">
    <source>
        <dbReference type="EMBL" id="QDU59224.1"/>
    </source>
</evidence>
<dbReference type="KEGG" id="knv:Pan216_00510"/>
<dbReference type="GO" id="GO:0016746">
    <property type="term" value="F:acyltransferase activity"/>
    <property type="evidence" value="ECO:0007669"/>
    <property type="project" value="UniProtKB-KW"/>
</dbReference>
<dbReference type="SUPFAM" id="SSF51161">
    <property type="entry name" value="Trimeric LpxA-like enzymes"/>
    <property type="match status" value="1"/>
</dbReference>
<dbReference type="AlphaFoldDB" id="A0A518AWX3"/>
<evidence type="ECO:0000313" key="6">
    <source>
        <dbReference type="Proteomes" id="UP000317093"/>
    </source>
</evidence>
<protein>
    <submittedName>
        <fullName evidence="5">dTDP-3-amino-3,6-dideoxy-alpha-D-galactopyranose 3-N-acetyltransferase</fullName>
        <ecNumber evidence="5">2.3.1.197</ecNumber>
    </submittedName>
</protein>
<dbReference type="EMBL" id="CP036279">
    <property type="protein sequence ID" value="QDU59224.1"/>
    <property type="molecule type" value="Genomic_DNA"/>
</dbReference>
<evidence type="ECO:0000256" key="3">
    <source>
        <dbReference type="ARBA" id="ARBA00022737"/>
    </source>
</evidence>
<dbReference type="PROSITE" id="PS00101">
    <property type="entry name" value="HEXAPEP_TRANSFERASES"/>
    <property type="match status" value="1"/>
</dbReference>
<comment type="similarity">
    <text evidence="1">Belongs to the transferase hexapeptide repeat family.</text>
</comment>